<dbReference type="PROSITE" id="PS00463">
    <property type="entry name" value="ZN2_CY6_FUNGAL_1"/>
    <property type="match status" value="1"/>
</dbReference>
<reference evidence="9" key="1">
    <citation type="submission" date="2022-07" db="EMBL/GenBank/DDBJ databases">
        <title>Genome Sequence of Physisporinus lineatus.</title>
        <authorList>
            <person name="Buettner E."/>
        </authorList>
    </citation>
    <scope>NUCLEOTIDE SEQUENCE</scope>
    <source>
        <strain evidence="9">VT162</strain>
    </source>
</reference>
<dbReference type="PANTHER" id="PTHR31845:SF19">
    <property type="entry name" value="TRANSCRIPTION FACTOR DOMAIN-CONTAINING PROTEIN"/>
    <property type="match status" value="1"/>
</dbReference>
<feature type="compositionally biased region" description="Polar residues" evidence="7">
    <location>
        <begin position="145"/>
        <end position="154"/>
    </location>
</feature>
<keyword evidence="2" id="KW-0479">Metal-binding</keyword>
<dbReference type="GO" id="GO:0006351">
    <property type="term" value="P:DNA-templated transcription"/>
    <property type="evidence" value="ECO:0007669"/>
    <property type="project" value="InterPro"/>
</dbReference>
<evidence type="ECO:0000256" key="2">
    <source>
        <dbReference type="ARBA" id="ARBA00022723"/>
    </source>
</evidence>
<dbReference type="Proteomes" id="UP001212997">
    <property type="component" value="Unassembled WGS sequence"/>
</dbReference>
<dbReference type="InterPro" id="IPR036864">
    <property type="entry name" value="Zn2-C6_fun-type_DNA-bd_sf"/>
</dbReference>
<evidence type="ECO:0000256" key="5">
    <source>
        <dbReference type="ARBA" id="ARBA00023163"/>
    </source>
</evidence>
<dbReference type="SMART" id="SM00066">
    <property type="entry name" value="GAL4"/>
    <property type="match status" value="1"/>
</dbReference>
<dbReference type="GO" id="GO:0000976">
    <property type="term" value="F:transcription cis-regulatory region binding"/>
    <property type="evidence" value="ECO:0007669"/>
    <property type="project" value="TreeGrafter"/>
</dbReference>
<dbReference type="CDD" id="cd00067">
    <property type="entry name" value="GAL4"/>
    <property type="match status" value="1"/>
</dbReference>
<feature type="region of interest" description="Disordered" evidence="7">
    <location>
        <begin position="90"/>
        <end position="113"/>
    </location>
</feature>
<keyword evidence="6" id="KW-0539">Nucleus</keyword>
<feature type="compositionally biased region" description="Low complexity" evidence="7">
    <location>
        <begin position="832"/>
        <end position="841"/>
    </location>
</feature>
<evidence type="ECO:0000256" key="3">
    <source>
        <dbReference type="ARBA" id="ARBA00023015"/>
    </source>
</evidence>
<feature type="compositionally biased region" description="Low complexity" evidence="7">
    <location>
        <begin position="56"/>
        <end position="72"/>
    </location>
</feature>
<feature type="compositionally biased region" description="Basic and acidic residues" evidence="7">
    <location>
        <begin position="155"/>
        <end position="164"/>
    </location>
</feature>
<keyword evidence="10" id="KW-1185">Reference proteome</keyword>
<dbReference type="Pfam" id="PF04082">
    <property type="entry name" value="Fungal_trans"/>
    <property type="match status" value="1"/>
</dbReference>
<name>A0AAD5UYB0_9APHY</name>
<dbReference type="EMBL" id="JANAWD010000340">
    <property type="protein sequence ID" value="KAJ3481089.1"/>
    <property type="molecule type" value="Genomic_DNA"/>
</dbReference>
<dbReference type="PANTHER" id="PTHR31845">
    <property type="entry name" value="FINGER DOMAIN PROTEIN, PUTATIVE-RELATED"/>
    <property type="match status" value="1"/>
</dbReference>
<evidence type="ECO:0000256" key="1">
    <source>
        <dbReference type="ARBA" id="ARBA00004123"/>
    </source>
</evidence>
<sequence length="911" mass="101850">MDHHSIHPDNHSLYAAVNNNSAFSIDSYMTSDFQACYQYIPPPHKEHAPMIPPFNTSPQTQASTSPPSSISSFDEGNPAFYSLASAPEYQPPRIWEHPPDSGTPKPVGNTSSSLSSAFLLQSSTAVVPRPTADPSRAVSGPKRQLPQSAMNSRRPSIEDFHDTGDATPSKRRRLDTVKRTAGACTRCKKLKMKCTFEGMNECARCIAGGHQCVVLGRKPRSPGLREILRKQIREKDAMIDELLNQLNPAPSLATPLSIIPSRLALTDSQRHVYRDVLAWFEKSQNGAKDNKGRIDVSFLEDGSDDDFESDEEQSQADETQNTSFDLSQQLRSLPGASAPAGLLVTTVLESQRQPSPTGETEHEDTEGKDLRIERGIGSKGYFQPGPSANLDLRRLIIERQAAPDILLSGLITYDDVGKLFDLYYRWINPMIPVLDENIHTAAAVLGRCPFLFTVVCALASRYYDEKPEMYGFAMHLAKAAAANAFLDGWKTIEMCQAYILLGAYTPPARRWEEDRYWFYTGIAFRLGIELNLNRMPVHKPTDERNERELLNRLRTWIICYIMDRCICINLGKPFMIPEDEIIRNAAAQFLGFKYQHPNDPYLTSLVELLRIIGRFSEAINPLLENKTAARQDVDLFAMHKVIDDELTGWRNVAVDRCERVPCSEPRHIMQMALMHSVYQYCRLVTFSAGLQQVMKRDMLKEDTVFFTGCLHSASAVLNLMMDGLIPTGFIQHSPEQVFALTAFATVVLLKCLRPEFAPKLDRIQEDRIIELVKRLLSILDSDRGTGNDQHITKRYARFLQHILGPHIAELEARRTRPRVQLQEDEPTNQEEAGSAASASPALENDHASPVTDSPSPGLGLPPDVYGGPVSPGPWDSIFANQEAAPIPPILGFSDTDILAAMMSFSDQSWYS</sequence>
<dbReference type="Pfam" id="PF00172">
    <property type="entry name" value="Zn_clus"/>
    <property type="match status" value="1"/>
</dbReference>
<evidence type="ECO:0000313" key="9">
    <source>
        <dbReference type="EMBL" id="KAJ3481089.1"/>
    </source>
</evidence>
<proteinExistence type="predicted"/>
<feature type="region of interest" description="Disordered" evidence="7">
    <location>
        <begin position="125"/>
        <end position="172"/>
    </location>
</feature>
<dbReference type="SUPFAM" id="SSF57701">
    <property type="entry name" value="Zn2/Cys6 DNA-binding domain"/>
    <property type="match status" value="1"/>
</dbReference>
<feature type="region of interest" description="Disordered" evidence="7">
    <location>
        <begin position="290"/>
        <end position="323"/>
    </location>
</feature>
<dbReference type="InterPro" id="IPR051089">
    <property type="entry name" value="prtT"/>
</dbReference>
<evidence type="ECO:0000313" key="10">
    <source>
        <dbReference type="Proteomes" id="UP001212997"/>
    </source>
</evidence>
<feature type="compositionally biased region" description="Acidic residues" evidence="7">
    <location>
        <begin position="301"/>
        <end position="315"/>
    </location>
</feature>
<protein>
    <recommendedName>
        <fullName evidence="8">Zn(2)-C6 fungal-type domain-containing protein</fullName>
    </recommendedName>
</protein>
<dbReference type="SMART" id="SM00906">
    <property type="entry name" value="Fungal_trans"/>
    <property type="match status" value="1"/>
</dbReference>
<evidence type="ECO:0000259" key="8">
    <source>
        <dbReference type="PROSITE" id="PS00463"/>
    </source>
</evidence>
<feature type="region of interest" description="Disordered" evidence="7">
    <location>
        <begin position="821"/>
        <end position="866"/>
    </location>
</feature>
<comment type="caution">
    <text evidence="9">The sequence shown here is derived from an EMBL/GenBank/DDBJ whole genome shotgun (WGS) entry which is preliminary data.</text>
</comment>
<dbReference type="GO" id="GO:0000981">
    <property type="term" value="F:DNA-binding transcription factor activity, RNA polymerase II-specific"/>
    <property type="evidence" value="ECO:0007669"/>
    <property type="project" value="InterPro"/>
</dbReference>
<dbReference type="InterPro" id="IPR001138">
    <property type="entry name" value="Zn2Cys6_DnaBD"/>
</dbReference>
<evidence type="ECO:0000256" key="7">
    <source>
        <dbReference type="SAM" id="MobiDB-lite"/>
    </source>
</evidence>
<organism evidence="9 10">
    <name type="scientific">Meripilus lineatus</name>
    <dbReference type="NCBI Taxonomy" id="2056292"/>
    <lineage>
        <taxon>Eukaryota</taxon>
        <taxon>Fungi</taxon>
        <taxon>Dikarya</taxon>
        <taxon>Basidiomycota</taxon>
        <taxon>Agaricomycotina</taxon>
        <taxon>Agaricomycetes</taxon>
        <taxon>Polyporales</taxon>
        <taxon>Meripilaceae</taxon>
        <taxon>Meripilus</taxon>
    </lineage>
</organism>
<gene>
    <name evidence="9" type="ORF">NLI96_g7897</name>
</gene>
<feature type="region of interest" description="Disordered" evidence="7">
    <location>
        <begin position="47"/>
        <end position="77"/>
    </location>
</feature>
<feature type="domain" description="Zn(2)-C6 fungal-type" evidence="8">
    <location>
        <begin position="183"/>
        <end position="212"/>
    </location>
</feature>
<evidence type="ECO:0000256" key="6">
    <source>
        <dbReference type="ARBA" id="ARBA00023242"/>
    </source>
</evidence>
<dbReference type="InterPro" id="IPR007219">
    <property type="entry name" value="XnlR_reg_dom"/>
</dbReference>
<evidence type="ECO:0000256" key="4">
    <source>
        <dbReference type="ARBA" id="ARBA00023125"/>
    </source>
</evidence>
<keyword evidence="4" id="KW-0238">DNA-binding</keyword>
<keyword evidence="5" id="KW-0804">Transcription</keyword>
<dbReference type="Gene3D" id="4.10.240.10">
    <property type="entry name" value="Zn(2)-C6 fungal-type DNA-binding domain"/>
    <property type="match status" value="1"/>
</dbReference>
<comment type="subcellular location">
    <subcellularLocation>
        <location evidence="1">Nucleus</location>
    </subcellularLocation>
</comment>
<dbReference type="AlphaFoldDB" id="A0AAD5UYB0"/>
<keyword evidence="3" id="KW-0805">Transcription regulation</keyword>
<accession>A0AAD5UYB0</accession>
<dbReference type="CDD" id="cd12148">
    <property type="entry name" value="fungal_TF_MHR"/>
    <property type="match status" value="1"/>
</dbReference>
<dbReference type="GO" id="GO:0005634">
    <property type="term" value="C:nucleus"/>
    <property type="evidence" value="ECO:0007669"/>
    <property type="project" value="UniProtKB-SubCell"/>
</dbReference>
<dbReference type="GO" id="GO:0008270">
    <property type="term" value="F:zinc ion binding"/>
    <property type="evidence" value="ECO:0007669"/>
    <property type="project" value="InterPro"/>
</dbReference>